<dbReference type="STRING" id="742152.A0A2H3J5V4"/>
<keyword evidence="2" id="KW-0472">Membrane</keyword>
<dbReference type="InterPro" id="IPR041457">
    <property type="entry name" value="CxC2_KDZ-assoc"/>
</dbReference>
<dbReference type="AlphaFoldDB" id="A0A2H3J5V4"/>
<feature type="compositionally biased region" description="Acidic residues" evidence="1">
    <location>
        <begin position="1"/>
        <end position="16"/>
    </location>
</feature>
<name>A0A2H3J5V4_WOLCO</name>
<keyword evidence="2" id="KW-1133">Transmembrane helix</keyword>
<evidence type="ECO:0000259" key="3">
    <source>
        <dbReference type="Pfam" id="PF18803"/>
    </source>
</evidence>
<keyword evidence="2" id="KW-0812">Transmembrane</keyword>
<feature type="domain" description="CxC2-like cysteine cluster KDZ transposase-associated" evidence="3">
    <location>
        <begin position="37"/>
        <end position="120"/>
    </location>
</feature>
<gene>
    <name evidence="4" type="ORF">WOLCODRAFT_158056</name>
</gene>
<feature type="transmembrane region" description="Helical" evidence="2">
    <location>
        <begin position="162"/>
        <end position="184"/>
    </location>
</feature>
<keyword evidence="5" id="KW-1185">Reference proteome</keyword>
<dbReference type="Proteomes" id="UP000218811">
    <property type="component" value="Unassembled WGS sequence"/>
</dbReference>
<dbReference type="OrthoDB" id="3149508at2759"/>
<sequence length="262" mass="28976">MEMEKEEDDDDNDQGAEAEREEYTLHTESNPFRGTGRNGSMLTVMDMMGIHHLDVNWCGCENSPSCDQQLLAMGLYLASTLQPQTAFTFRVLDDYLLTNKECKTSAVSYYSWLRRVMDNAFPQWVLPLAAEAAEVAEVVAVAMVVVVAVVVVTEVANATEVVVTEVAMVVVVAVVVVVVAAVIASRGSTRGMSTAHRREVIDDHINDSNWKKMTRLMPSLVQKWKKAVDRVISSTNELNDLETTASDTKLAEWRSAAENAQT</sequence>
<evidence type="ECO:0000313" key="4">
    <source>
        <dbReference type="EMBL" id="PCH37331.1"/>
    </source>
</evidence>
<dbReference type="EMBL" id="KB467920">
    <property type="protein sequence ID" value="PCH37331.1"/>
    <property type="molecule type" value="Genomic_DNA"/>
</dbReference>
<proteinExistence type="predicted"/>
<dbReference type="Pfam" id="PF18803">
    <property type="entry name" value="CxC2"/>
    <property type="match status" value="1"/>
</dbReference>
<feature type="transmembrane region" description="Helical" evidence="2">
    <location>
        <begin position="135"/>
        <end position="156"/>
    </location>
</feature>
<evidence type="ECO:0000256" key="1">
    <source>
        <dbReference type="SAM" id="MobiDB-lite"/>
    </source>
</evidence>
<evidence type="ECO:0000313" key="5">
    <source>
        <dbReference type="Proteomes" id="UP000218811"/>
    </source>
</evidence>
<evidence type="ECO:0000256" key="2">
    <source>
        <dbReference type="SAM" id="Phobius"/>
    </source>
</evidence>
<organism evidence="4 5">
    <name type="scientific">Wolfiporia cocos (strain MD-104)</name>
    <name type="common">Brown rot fungus</name>
    <dbReference type="NCBI Taxonomy" id="742152"/>
    <lineage>
        <taxon>Eukaryota</taxon>
        <taxon>Fungi</taxon>
        <taxon>Dikarya</taxon>
        <taxon>Basidiomycota</taxon>
        <taxon>Agaricomycotina</taxon>
        <taxon>Agaricomycetes</taxon>
        <taxon>Polyporales</taxon>
        <taxon>Phaeolaceae</taxon>
        <taxon>Wolfiporia</taxon>
    </lineage>
</organism>
<reference evidence="4 5" key="1">
    <citation type="journal article" date="2012" name="Science">
        <title>The Paleozoic origin of enzymatic lignin decomposition reconstructed from 31 fungal genomes.</title>
        <authorList>
            <person name="Floudas D."/>
            <person name="Binder M."/>
            <person name="Riley R."/>
            <person name="Barry K."/>
            <person name="Blanchette R.A."/>
            <person name="Henrissat B."/>
            <person name="Martinez A.T."/>
            <person name="Otillar R."/>
            <person name="Spatafora J.W."/>
            <person name="Yadav J.S."/>
            <person name="Aerts A."/>
            <person name="Benoit I."/>
            <person name="Boyd A."/>
            <person name="Carlson A."/>
            <person name="Copeland A."/>
            <person name="Coutinho P.M."/>
            <person name="de Vries R.P."/>
            <person name="Ferreira P."/>
            <person name="Findley K."/>
            <person name="Foster B."/>
            <person name="Gaskell J."/>
            <person name="Glotzer D."/>
            <person name="Gorecki P."/>
            <person name="Heitman J."/>
            <person name="Hesse C."/>
            <person name="Hori C."/>
            <person name="Igarashi K."/>
            <person name="Jurgens J.A."/>
            <person name="Kallen N."/>
            <person name="Kersten P."/>
            <person name="Kohler A."/>
            <person name="Kuees U."/>
            <person name="Kumar T.K.A."/>
            <person name="Kuo A."/>
            <person name="LaButti K."/>
            <person name="Larrondo L.F."/>
            <person name="Lindquist E."/>
            <person name="Ling A."/>
            <person name="Lombard V."/>
            <person name="Lucas S."/>
            <person name="Lundell T."/>
            <person name="Martin R."/>
            <person name="McLaughlin D.J."/>
            <person name="Morgenstern I."/>
            <person name="Morin E."/>
            <person name="Murat C."/>
            <person name="Nagy L.G."/>
            <person name="Nolan M."/>
            <person name="Ohm R.A."/>
            <person name="Patyshakuliyeva A."/>
            <person name="Rokas A."/>
            <person name="Ruiz-Duenas F.J."/>
            <person name="Sabat G."/>
            <person name="Salamov A."/>
            <person name="Samejima M."/>
            <person name="Schmutz J."/>
            <person name="Slot J.C."/>
            <person name="St John F."/>
            <person name="Stenlid J."/>
            <person name="Sun H."/>
            <person name="Sun S."/>
            <person name="Syed K."/>
            <person name="Tsang A."/>
            <person name="Wiebenga A."/>
            <person name="Young D."/>
            <person name="Pisabarro A."/>
            <person name="Eastwood D.C."/>
            <person name="Martin F."/>
            <person name="Cullen D."/>
            <person name="Grigoriev I.V."/>
            <person name="Hibbett D.S."/>
        </authorList>
    </citation>
    <scope>NUCLEOTIDE SEQUENCE [LARGE SCALE GENOMIC DNA]</scope>
    <source>
        <strain evidence="4 5">MD-104</strain>
    </source>
</reference>
<feature type="region of interest" description="Disordered" evidence="1">
    <location>
        <begin position="1"/>
        <end position="37"/>
    </location>
</feature>
<accession>A0A2H3J5V4</accession>
<protein>
    <recommendedName>
        <fullName evidence="3">CxC2-like cysteine cluster KDZ transposase-associated domain-containing protein</fullName>
    </recommendedName>
</protein>